<reference evidence="2" key="1">
    <citation type="submission" date="2021-01" db="EMBL/GenBank/DDBJ databases">
        <title>Whole genome shotgun sequence of Sphaerimonospora thailandensis NBRC 107569.</title>
        <authorList>
            <person name="Komaki H."/>
            <person name="Tamura T."/>
        </authorList>
    </citation>
    <scope>NUCLEOTIDE SEQUENCE</scope>
    <source>
        <strain evidence="2">NBRC 107569</strain>
    </source>
</reference>
<evidence type="ECO:0000313" key="3">
    <source>
        <dbReference type="Proteomes" id="UP000610966"/>
    </source>
</evidence>
<comment type="caution">
    <text evidence="2">The sequence shown here is derived from an EMBL/GenBank/DDBJ whole genome shotgun (WGS) entry which is preliminary data.</text>
</comment>
<sequence>MTDSTWWRCGGGSEGNLGHSGPELPANARRALLDLDVLASLEDILTYEDMAGLPRKIHKWELAVHGQGRPGIDGLADPVPVR</sequence>
<gene>
    <name evidence="2" type="ORF">Mth01_50220</name>
</gene>
<protein>
    <submittedName>
        <fullName evidence="2">Uncharacterized protein</fullName>
    </submittedName>
</protein>
<dbReference type="AlphaFoldDB" id="A0A8J3W0Z2"/>
<proteinExistence type="predicted"/>
<name>A0A8J3W0Z2_9ACTN</name>
<evidence type="ECO:0000256" key="1">
    <source>
        <dbReference type="SAM" id="MobiDB-lite"/>
    </source>
</evidence>
<dbReference type="RefSeq" id="WP_204018417.1">
    <property type="nucleotide sequence ID" value="NZ_BOOG01000062.1"/>
</dbReference>
<dbReference type="Proteomes" id="UP000610966">
    <property type="component" value="Unassembled WGS sequence"/>
</dbReference>
<evidence type="ECO:0000313" key="2">
    <source>
        <dbReference type="EMBL" id="GIH72769.1"/>
    </source>
</evidence>
<organism evidence="2 3">
    <name type="scientific">Sphaerimonospora thailandensis</name>
    <dbReference type="NCBI Taxonomy" id="795644"/>
    <lineage>
        <taxon>Bacteria</taxon>
        <taxon>Bacillati</taxon>
        <taxon>Actinomycetota</taxon>
        <taxon>Actinomycetes</taxon>
        <taxon>Streptosporangiales</taxon>
        <taxon>Streptosporangiaceae</taxon>
        <taxon>Sphaerimonospora</taxon>
    </lineage>
</organism>
<keyword evidence="3" id="KW-1185">Reference proteome</keyword>
<accession>A0A8J3W0Z2</accession>
<feature type="region of interest" description="Disordered" evidence="1">
    <location>
        <begin position="1"/>
        <end position="22"/>
    </location>
</feature>
<dbReference type="EMBL" id="BOOG01000062">
    <property type="protein sequence ID" value="GIH72769.1"/>
    <property type="molecule type" value="Genomic_DNA"/>
</dbReference>